<evidence type="ECO:0000256" key="8">
    <source>
        <dbReference type="ARBA" id="ARBA00022840"/>
    </source>
</evidence>
<dbReference type="Gene3D" id="3.30.980.10">
    <property type="entry name" value="Threonyl-trna Synthetase, Chain A, domain 2"/>
    <property type="match status" value="1"/>
</dbReference>
<dbReference type="InterPro" id="IPR002314">
    <property type="entry name" value="aa-tRNA-synt_IIb"/>
</dbReference>
<protein>
    <recommendedName>
        <fullName evidence="13">Threonine--tRNA ligase</fullName>
        <ecNumber evidence="13">6.1.1.3</ecNumber>
    </recommendedName>
    <alternativeName>
        <fullName evidence="13">Threonyl-tRNA synthetase</fullName>
        <shortName evidence="13">ThrRS</shortName>
    </alternativeName>
</protein>
<dbReference type="EMBL" id="UFSZ01000001">
    <property type="protein sequence ID" value="SUV18332.1"/>
    <property type="molecule type" value="Genomic_DNA"/>
</dbReference>
<keyword evidence="3 13" id="KW-0820">tRNA-binding</keyword>
<evidence type="ECO:0000313" key="16">
    <source>
        <dbReference type="EMBL" id="AVK95923.1"/>
    </source>
</evidence>
<dbReference type="SUPFAM" id="SSF55186">
    <property type="entry name" value="ThrRS/AlaRS common domain"/>
    <property type="match status" value="1"/>
</dbReference>
<comment type="caution">
    <text evidence="13">Lacks conserved residue(s) required for the propagation of feature annotation.</text>
</comment>
<dbReference type="InterPro" id="IPR004154">
    <property type="entry name" value="Anticodon-bd"/>
</dbReference>
<comment type="similarity">
    <text evidence="1 13">Belongs to the class-II aminoacyl-tRNA synthetase family.</text>
</comment>
<dbReference type="NCBIfam" id="TIGR00418">
    <property type="entry name" value="thrS"/>
    <property type="match status" value="1"/>
</dbReference>
<gene>
    <name evidence="13" type="primary">thrS</name>
    <name evidence="17" type="synonym">thrS_2</name>
    <name evidence="16" type="ORF">LS41612_06520</name>
    <name evidence="17" type="ORF">NCTC10338_03459</name>
</gene>
<dbReference type="Pfam" id="PF02824">
    <property type="entry name" value="TGS"/>
    <property type="match status" value="1"/>
</dbReference>
<evidence type="ECO:0000259" key="14">
    <source>
        <dbReference type="PROSITE" id="PS50862"/>
    </source>
</evidence>
<evidence type="ECO:0000256" key="13">
    <source>
        <dbReference type="HAMAP-Rule" id="MF_00184"/>
    </source>
</evidence>
<dbReference type="Proteomes" id="UP000255295">
    <property type="component" value="Unassembled WGS sequence"/>
</dbReference>
<dbReference type="Gene3D" id="3.30.54.20">
    <property type="match status" value="1"/>
</dbReference>
<dbReference type="EMBL" id="CP019980">
    <property type="protein sequence ID" value="AVK95923.1"/>
    <property type="molecule type" value="Genomic_DNA"/>
</dbReference>
<dbReference type="GeneID" id="48275850"/>
<dbReference type="SUPFAM" id="SSF52954">
    <property type="entry name" value="Class II aaRS ABD-related"/>
    <property type="match status" value="1"/>
</dbReference>
<evidence type="ECO:0000256" key="5">
    <source>
        <dbReference type="ARBA" id="ARBA00022723"/>
    </source>
</evidence>
<dbReference type="PANTHER" id="PTHR11451">
    <property type="entry name" value="THREONINE-TRNA LIGASE"/>
    <property type="match status" value="1"/>
</dbReference>
<dbReference type="GO" id="GO:0000049">
    <property type="term" value="F:tRNA binding"/>
    <property type="evidence" value="ECO:0007669"/>
    <property type="project" value="UniProtKB-KW"/>
</dbReference>
<feature type="binding site" evidence="13">
    <location>
        <position position="519"/>
    </location>
    <ligand>
        <name>Zn(2+)</name>
        <dbReference type="ChEBI" id="CHEBI:29105"/>
        <note>catalytic</note>
    </ligand>
</feature>
<dbReference type="GO" id="GO:0004829">
    <property type="term" value="F:threonine-tRNA ligase activity"/>
    <property type="evidence" value="ECO:0007669"/>
    <property type="project" value="UniProtKB-UniRule"/>
</dbReference>
<evidence type="ECO:0000256" key="2">
    <source>
        <dbReference type="ARBA" id="ARBA00022490"/>
    </source>
</evidence>
<dbReference type="PANTHER" id="PTHR11451:SF56">
    <property type="entry name" value="THREONINE--TRNA LIGASE 1"/>
    <property type="match status" value="1"/>
</dbReference>
<feature type="domain" description="TGS" evidence="15">
    <location>
        <begin position="3"/>
        <end position="64"/>
    </location>
</feature>
<dbReference type="SMART" id="SM00863">
    <property type="entry name" value="tRNA_SAD"/>
    <property type="match status" value="1"/>
</dbReference>
<dbReference type="HAMAP" id="MF_00184">
    <property type="entry name" value="Thr_tRNA_synth"/>
    <property type="match status" value="1"/>
</dbReference>
<evidence type="ECO:0000256" key="12">
    <source>
        <dbReference type="ARBA" id="ARBA00049515"/>
    </source>
</evidence>
<keyword evidence="5 13" id="KW-0479">Metal-binding</keyword>
<dbReference type="InterPro" id="IPR002320">
    <property type="entry name" value="Thr-tRNA-ligase_IIa"/>
</dbReference>
<dbReference type="GO" id="GO:0005737">
    <property type="term" value="C:cytoplasm"/>
    <property type="evidence" value="ECO:0007669"/>
    <property type="project" value="UniProtKB-SubCell"/>
</dbReference>
<dbReference type="FunFam" id="3.30.54.20:FF:000002">
    <property type="entry name" value="Threonine--tRNA ligase"/>
    <property type="match status" value="1"/>
</dbReference>
<organism evidence="16 18">
    <name type="scientific">Lysinibacillus sphaericus</name>
    <name type="common">Bacillus sphaericus</name>
    <dbReference type="NCBI Taxonomy" id="1421"/>
    <lineage>
        <taxon>Bacteria</taxon>
        <taxon>Bacillati</taxon>
        <taxon>Bacillota</taxon>
        <taxon>Bacilli</taxon>
        <taxon>Bacillales</taxon>
        <taxon>Bacillaceae</taxon>
        <taxon>Lysinibacillus</taxon>
    </lineage>
</organism>
<dbReference type="GO" id="GO:0006435">
    <property type="term" value="P:threonyl-tRNA aminoacylation"/>
    <property type="evidence" value="ECO:0007669"/>
    <property type="project" value="UniProtKB-UniRule"/>
</dbReference>
<dbReference type="InterPro" id="IPR047246">
    <property type="entry name" value="ThrRS_anticodon"/>
</dbReference>
<feature type="binding site" evidence="13">
    <location>
        <position position="389"/>
    </location>
    <ligand>
        <name>Zn(2+)</name>
        <dbReference type="ChEBI" id="CHEBI:29105"/>
        <note>catalytic</note>
    </ligand>
</feature>
<dbReference type="FunFam" id="3.30.930.10:FF:000002">
    <property type="entry name" value="Threonine--tRNA ligase"/>
    <property type="match status" value="1"/>
</dbReference>
<dbReference type="GO" id="GO:0016740">
    <property type="term" value="F:transferase activity"/>
    <property type="evidence" value="ECO:0007669"/>
    <property type="project" value="UniProtKB-ARBA"/>
</dbReference>
<dbReference type="Proteomes" id="UP000238825">
    <property type="component" value="Chromosome"/>
</dbReference>
<evidence type="ECO:0000256" key="10">
    <source>
        <dbReference type="ARBA" id="ARBA00022917"/>
    </source>
</evidence>
<dbReference type="GO" id="GO:0046872">
    <property type="term" value="F:metal ion binding"/>
    <property type="evidence" value="ECO:0007669"/>
    <property type="project" value="UniProtKB-KW"/>
</dbReference>
<dbReference type="InterPro" id="IPR036621">
    <property type="entry name" value="Anticodon-bd_dom_sf"/>
</dbReference>
<keyword evidence="11 13" id="KW-0030">Aminoacyl-tRNA synthetase</keyword>
<dbReference type="FunFam" id="3.40.50.800:FF:000001">
    <property type="entry name" value="Threonine--tRNA ligase"/>
    <property type="match status" value="1"/>
</dbReference>
<keyword evidence="10 13" id="KW-0648">Protein biosynthesis</keyword>
<reference evidence="17 19" key="2">
    <citation type="submission" date="2018-06" db="EMBL/GenBank/DDBJ databases">
        <authorList>
            <consortium name="Pathogen Informatics"/>
            <person name="Doyle S."/>
        </authorList>
    </citation>
    <scope>NUCLEOTIDE SEQUENCE [LARGE SCALE GENOMIC DNA]</scope>
    <source>
        <strain evidence="17 19">NCTC10338</strain>
    </source>
</reference>
<dbReference type="InterPro" id="IPR012947">
    <property type="entry name" value="tRNA_SAD"/>
</dbReference>
<dbReference type="CDD" id="cd01667">
    <property type="entry name" value="TGS_ThrRS"/>
    <property type="match status" value="1"/>
</dbReference>
<dbReference type="Gene3D" id="3.40.50.800">
    <property type="entry name" value="Anticodon-binding domain"/>
    <property type="match status" value="1"/>
</dbReference>
<dbReference type="PRINTS" id="PR01047">
    <property type="entry name" value="TRNASYNTHTHR"/>
</dbReference>
<dbReference type="FunFam" id="3.10.20.30:FF:000005">
    <property type="entry name" value="Threonine--tRNA ligase"/>
    <property type="match status" value="1"/>
</dbReference>
<dbReference type="InterPro" id="IPR006195">
    <property type="entry name" value="aa-tRNA-synth_II"/>
</dbReference>
<evidence type="ECO:0000313" key="17">
    <source>
        <dbReference type="EMBL" id="SUV18332.1"/>
    </source>
</evidence>
<dbReference type="GO" id="GO:0140096">
    <property type="term" value="F:catalytic activity, acting on a protein"/>
    <property type="evidence" value="ECO:0007669"/>
    <property type="project" value="UniProtKB-ARBA"/>
</dbReference>
<accession>A0A2S0JXQ2</accession>
<dbReference type="PROSITE" id="PS50862">
    <property type="entry name" value="AA_TRNA_LIGASE_II"/>
    <property type="match status" value="1"/>
</dbReference>
<feature type="domain" description="Aminoacyl-transfer RNA synthetases class-II family profile" evidence="14">
    <location>
        <begin position="245"/>
        <end position="542"/>
    </location>
</feature>
<reference evidence="16 18" key="1">
    <citation type="submission" date="2017-03" db="EMBL/GenBank/DDBJ databases">
        <title>The whole genome sequencing and assembly of Lysinibacillus sphaericus DSM 28T strain.</title>
        <authorList>
            <person name="Lee Y.-J."/>
            <person name="Yi H."/>
            <person name="Bahn Y.-S."/>
            <person name="Kim J.F."/>
            <person name="Lee D.-W."/>
        </authorList>
    </citation>
    <scope>NUCLEOTIDE SEQUENCE [LARGE SCALE GENOMIC DNA]</scope>
    <source>
        <strain evidence="16 18">DSM 28</strain>
    </source>
</reference>
<keyword evidence="6 13" id="KW-0547">Nucleotide-binding</keyword>
<dbReference type="InterPro" id="IPR018163">
    <property type="entry name" value="Thr/Ala-tRNA-synth_IIc_edit"/>
</dbReference>
<name>A0A2S0JXQ2_LYSSH</name>
<dbReference type="InterPro" id="IPR033728">
    <property type="entry name" value="ThrRS_core"/>
</dbReference>
<dbReference type="RefSeq" id="WP_024363823.1">
    <property type="nucleotide sequence ID" value="NZ_BJNS01000002.1"/>
</dbReference>
<comment type="subunit">
    <text evidence="13">Homodimer.</text>
</comment>
<dbReference type="GO" id="GO:0005524">
    <property type="term" value="F:ATP binding"/>
    <property type="evidence" value="ECO:0007669"/>
    <property type="project" value="UniProtKB-UniRule"/>
</dbReference>
<dbReference type="InterPro" id="IPR045864">
    <property type="entry name" value="aa-tRNA-synth_II/BPL/LPL"/>
</dbReference>
<evidence type="ECO:0000256" key="4">
    <source>
        <dbReference type="ARBA" id="ARBA00022598"/>
    </source>
</evidence>
<dbReference type="EC" id="6.1.1.3" evidence="13"/>
<dbReference type="Pfam" id="PF00587">
    <property type="entry name" value="tRNA-synt_2b"/>
    <property type="match status" value="1"/>
</dbReference>
<evidence type="ECO:0000256" key="3">
    <source>
        <dbReference type="ARBA" id="ARBA00022555"/>
    </source>
</evidence>
<dbReference type="Gene3D" id="3.10.20.30">
    <property type="match status" value="1"/>
</dbReference>
<dbReference type="AlphaFoldDB" id="A0A2S0JXQ2"/>
<dbReference type="Pfam" id="PF03129">
    <property type="entry name" value="HGTP_anticodon"/>
    <property type="match status" value="1"/>
</dbReference>
<dbReference type="InterPro" id="IPR012676">
    <property type="entry name" value="TGS-like"/>
</dbReference>
<keyword evidence="8 13" id="KW-0067">ATP-binding</keyword>
<comment type="catalytic activity">
    <reaction evidence="12 13">
        <text>tRNA(Thr) + L-threonine + ATP = L-threonyl-tRNA(Thr) + AMP + diphosphate + H(+)</text>
        <dbReference type="Rhea" id="RHEA:24624"/>
        <dbReference type="Rhea" id="RHEA-COMP:9670"/>
        <dbReference type="Rhea" id="RHEA-COMP:9704"/>
        <dbReference type="ChEBI" id="CHEBI:15378"/>
        <dbReference type="ChEBI" id="CHEBI:30616"/>
        <dbReference type="ChEBI" id="CHEBI:33019"/>
        <dbReference type="ChEBI" id="CHEBI:57926"/>
        <dbReference type="ChEBI" id="CHEBI:78442"/>
        <dbReference type="ChEBI" id="CHEBI:78534"/>
        <dbReference type="ChEBI" id="CHEBI:456215"/>
        <dbReference type="EC" id="6.1.1.3"/>
    </reaction>
</comment>
<dbReference type="InterPro" id="IPR004095">
    <property type="entry name" value="TGS"/>
</dbReference>
<keyword evidence="7 13" id="KW-0862">Zinc</keyword>
<feature type="binding site" evidence="13">
    <location>
        <position position="338"/>
    </location>
    <ligand>
        <name>Zn(2+)</name>
        <dbReference type="ChEBI" id="CHEBI:29105"/>
        <note>catalytic</note>
    </ligand>
</feature>
<dbReference type="PROSITE" id="PS51880">
    <property type="entry name" value="TGS"/>
    <property type="match status" value="1"/>
</dbReference>
<keyword evidence="9 13" id="KW-0694">RNA-binding</keyword>
<evidence type="ECO:0000259" key="15">
    <source>
        <dbReference type="PROSITE" id="PS51880"/>
    </source>
</evidence>
<evidence type="ECO:0000256" key="9">
    <source>
        <dbReference type="ARBA" id="ARBA00022884"/>
    </source>
</evidence>
<evidence type="ECO:0000256" key="6">
    <source>
        <dbReference type="ARBA" id="ARBA00022741"/>
    </source>
</evidence>
<dbReference type="InterPro" id="IPR012675">
    <property type="entry name" value="Beta-grasp_dom_sf"/>
</dbReference>
<keyword evidence="2 13" id="KW-0963">Cytoplasm</keyword>
<evidence type="ECO:0000313" key="19">
    <source>
        <dbReference type="Proteomes" id="UP000255295"/>
    </source>
</evidence>
<evidence type="ECO:0000313" key="18">
    <source>
        <dbReference type="Proteomes" id="UP000238825"/>
    </source>
</evidence>
<sequence>MSDMIKLTFPDGAVKEFAKGTSTDDVALSISPGLRKKAYAGKVNGELVDLKTPIEEDATIAIITQDDEAALEILRHSTAHLTAQAIKRLFPEVKLGIGPVIEGGFYYDIDAPTPITAEDLPAIEKEMKKIIAENLEVERKNVSRAEAQAIYEEIGDEYKLELLEAIPADEQVSIYYQGEFFDLCRGIHVPSTGKLREFKLLSLAGAYWRGNSDNKMLQRIYGTAFFKKEELKHHLQMLEEAKERDHRKIGKELELFTTSQKVGQGLPLWLPNGATIRRVIERYIVDKELALGYKHVYTPVLGSKELYQTSGHWDHYQDSIFPPMEMDNETLIMRPMNCPHHMMVYKNSMHSYRNLPLRIAELGTMHRYEMSGAVSGLQRVRGMTLNDAHIFVRPDQIKAEFQKVVQLILEVYKDFDLKDYSFRLSYRDPADTEKYFDDDAMWEKAQSMLKEAMDELGLDYFEAEGEAAFYGPKLDVQVKTAIGKEETLSTVQLDFLLPERFDLTYVGEDGKPHRPVVIHRGVVSTMERFVAFLIEEYKGAFPTWLAPVQVEVIPVSNEAHFDYAKQIEEQLTAAGLRVEMDDREEKLGYKIREAQMKKIPYMLVIGDKEVEANGVNVRRYGSKDSETIAFEDFLANIKAEVARF</sequence>
<dbReference type="Gene3D" id="3.30.930.10">
    <property type="entry name" value="Bira Bifunctional Protein, Domain 2"/>
    <property type="match status" value="1"/>
</dbReference>
<evidence type="ECO:0000256" key="11">
    <source>
        <dbReference type="ARBA" id="ARBA00023146"/>
    </source>
</evidence>
<evidence type="ECO:0000256" key="7">
    <source>
        <dbReference type="ARBA" id="ARBA00022833"/>
    </source>
</evidence>
<dbReference type="CDD" id="cd00860">
    <property type="entry name" value="ThrRS_anticodon"/>
    <property type="match status" value="1"/>
</dbReference>
<dbReference type="CDD" id="cd00771">
    <property type="entry name" value="ThrRS_core"/>
    <property type="match status" value="1"/>
</dbReference>
<dbReference type="SUPFAM" id="SSF55681">
    <property type="entry name" value="Class II aaRS and biotin synthetases"/>
    <property type="match status" value="1"/>
</dbReference>
<dbReference type="SUPFAM" id="SSF81271">
    <property type="entry name" value="TGS-like"/>
    <property type="match status" value="1"/>
</dbReference>
<keyword evidence="4 13" id="KW-0436">Ligase</keyword>
<comment type="cofactor">
    <cofactor evidence="13">
        <name>Zn(2+)</name>
        <dbReference type="ChEBI" id="CHEBI:29105"/>
    </cofactor>
    <text evidence="13">Binds 1 zinc ion per subunit.</text>
</comment>
<dbReference type="FunFam" id="3.30.980.10:FF:000005">
    <property type="entry name" value="Threonyl-tRNA synthetase, mitochondrial"/>
    <property type="match status" value="1"/>
</dbReference>
<dbReference type="Pfam" id="PF07973">
    <property type="entry name" value="tRNA_SAD"/>
    <property type="match status" value="1"/>
</dbReference>
<comment type="subcellular location">
    <subcellularLocation>
        <location evidence="13">Cytoplasm</location>
    </subcellularLocation>
</comment>
<evidence type="ECO:0000256" key="1">
    <source>
        <dbReference type="ARBA" id="ARBA00008226"/>
    </source>
</evidence>
<proteinExistence type="inferred from homology"/>